<gene>
    <name evidence="4" type="ORF">APICC_08838</name>
</gene>
<dbReference type="AlphaFoldDB" id="A0A2A3E2A6"/>
<dbReference type="Proteomes" id="UP000242457">
    <property type="component" value="Unassembled WGS sequence"/>
</dbReference>
<dbReference type="SUPFAM" id="SSF140990">
    <property type="entry name" value="FtsH protease domain-like"/>
    <property type="match status" value="1"/>
</dbReference>
<dbReference type="Pfam" id="PF00004">
    <property type="entry name" value="AAA"/>
    <property type="match status" value="1"/>
</dbReference>
<dbReference type="Pfam" id="PF01434">
    <property type="entry name" value="Peptidase_M41"/>
    <property type="match status" value="1"/>
</dbReference>
<feature type="transmembrane region" description="Helical" evidence="2">
    <location>
        <begin position="411"/>
        <end position="435"/>
    </location>
</feature>
<dbReference type="SMART" id="SM00382">
    <property type="entry name" value="AAA"/>
    <property type="match status" value="1"/>
</dbReference>
<dbReference type="PANTHER" id="PTHR23076">
    <property type="entry name" value="METALLOPROTEASE M41 FTSH"/>
    <property type="match status" value="1"/>
</dbReference>
<keyword evidence="4" id="KW-0645">Protease</keyword>
<dbReference type="GO" id="GO:0005743">
    <property type="term" value="C:mitochondrial inner membrane"/>
    <property type="evidence" value="ECO:0007669"/>
    <property type="project" value="TreeGrafter"/>
</dbReference>
<dbReference type="GO" id="GO:0004176">
    <property type="term" value="F:ATP-dependent peptidase activity"/>
    <property type="evidence" value="ECO:0007669"/>
    <property type="project" value="InterPro"/>
</dbReference>
<feature type="compositionally biased region" description="Polar residues" evidence="1">
    <location>
        <begin position="63"/>
        <end position="81"/>
    </location>
</feature>
<dbReference type="Gene3D" id="3.40.50.300">
    <property type="entry name" value="P-loop containing nucleotide triphosphate hydrolases"/>
    <property type="match status" value="1"/>
</dbReference>
<feature type="region of interest" description="Disordered" evidence="1">
    <location>
        <begin position="63"/>
        <end position="82"/>
    </location>
</feature>
<dbReference type="InterPro" id="IPR003593">
    <property type="entry name" value="AAA+_ATPase"/>
</dbReference>
<dbReference type="GO" id="GO:0006515">
    <property type="term" value="P:protein quality control for misfolded or incompletely synthesized proteins"/>
    <property type="evidence" value="ECO:0007669"/>
    <property type="project" value="TreeGrafter"/>
</dbReference>
<protein>
    <submittedName>
        <fullName evidence="4">ATP-dependent zinc metalloprotease</fullName>
    </submittedName>
</protein>
<evidence type="ECO:0000313" key="5">
    <source>
        <dbReference type="Proteomes" id="UP000242457"/>
    </source>
</evidence>
<dbReference type="GO" id="GO:0005524">
    <property type="term" value="F:ATP binding"/>
    <property type="evidence" value="ECO:0007669"/>
    <property type="project" value="InterPro"/>
</dbReference>
<dbReference type="InterPro" id="IPR037219">
    <property type="entry name" value="Peptidase_M41-like"/>
</dbReference>
<dbReference type="GO" id="GO:0016887">
    <property type="term" value="F:ATP hydrolysis activity"/>
    <property type="evidence" value="ECO:0007669"/>
    <property type="project" value="InterPro"/>
</dbReference>
<dbReference type="STRING" id="94128.A0A2A3E2A6"/>
<evidence type="ECO:0000259" key="3">
    <source>
        <dbReference type="SMART" id="SM00382"/>
    </source>
</evidence>
<dbReference type="Gene3D" id="1.20.58.760">
    <property type="entry name" value="Peptidase M41"/>
    <property type="match status" value="1"/>
</dbReference>
<keyword evidence="4" id="KW-0482">Metalloprotease</keyword>
<evidence type="ECO:0000313" key="4">
    <source>
        <dbReference type="EMBL" id="PBC25396.1"/>
    </source>
</evidence>
<dbReference type="GO" id="GO:0004222">
    <property type="term" value="F:metalloendopeptidase activity"/>
    <property type="evidence" value="ECO:0007669"/>
    <property type="project" value="InterPro"/>
</dbReference>
<dbReference type="PROSITE" id="PS00674">
    <property type="entry name" value="AAA"/>
    <property type="match status" value="1"/>
</dbReference>
<evidence type="ECO:0000256" key="1">
    <source>
        <dbReference type="SAM" id="MobiDB-lite"/>
    </source>
</evidence>
<accession>A0A2A3E2A6</accession>
<evidence type="ECO:0000256" key="2">
    <source>
        <dbReference type="SAM" id="Phobius"/>
    </source>
</evidence>
<name>A0A2A3E2A6_APICC</name>
<proteinExistence type="predicted"/>
<dbReference type="CDD" id="cd19501">
    <property type="entry name" value="RecA-like_FtsH"/>
    <property type="match status" value="1"/>
</dbReference>
<reference evidence="4 5" key="1">
    <citation type="submission" date="2014-07" db="EMBL/GenBank/DDBJ databases">
        <title>Genomic and transcriptomic analysis on Apis cerana provide comprehensive insights into honey bee biology.</title>
        <authorList>
            <person name="Diao Q."/>
            <person name="Sun L."/>
            <person name="Zheng H."/>
            <person name="Zheng H."/>
            <person name="Xu S."/>
            <person name="Wang S."/>
            <person name="Zeng Z."/>
            <person name="Hu F."/>
            <person name="Su S."/>
            <person name="Wu J."/>
        </authorList>
    </citation>
    <scope>NUCLEOTIDE SEQUENCE [LARGE SCALE GENOMIC DNA]</scope>
    <source>
        <tissue evidence="4">Pupae without intestine</tissue>
    </source>
</reference>
<dbReference type="PANTHER" id="PTHR23076:SF97">
    <property type="entry name" value="ATP-DEPENDENT ZINC METALLOPROTEASE YME1L1"/>
    <property type="match status" value="1"/>
</dbReference>
<feature type="region of interest" description="Disordered" evidence="1">
    <location>
        <begin position="1"/>
        <end position="47"/>
    </location>
</feature>
<keyword evidence="2" id="KW-1133">Transmembrane helix</keyword>
<keyword evidence="5" id="KW-1185">Reference proteome</keyword>
<dbReference type="InterPro" id="IPR027417">
    <property type="entry name" value="P-loop_NTPase"/>
</dbReference>
<organism evidence="4 5">
    <name type="scientific">Apis cerana cerana</name>
    <name type="common">Oriental honeybee</name>
    <dbReference type="NCBI Taxonomy" id="94128"/>
    <lineage>
        <taxon>Eukaryota</taxon>
        <taxon>Metazoa</taxon>
        <taxon>Ecdysozoa</taxon>
        <taxon>Arthropoda</taxon>
        <taxon>Hexapoda</taxon>
        <taxon>Insecta</taxon>
        <taxon>Pterygota</taxon>
        <taxon>Neoptera</taxon>
        <taxon>Endopterygota</taxon>
        <taxon>Hymenoptera</taxon>
        <taxon>Apocrita</taxon>
        <taxon>Aculeata</taxon>
        <taxon>Apoidea</taxon>
        <taxon>Anthophila</taxon>
        <taxon>Apidae</taxon>
        <taxon>Apis</taxon>
    </lineage>
</organism>
<dbReference type="InterPro" id="IPR003960">
    <property type="entry name" value="ATPase_AAA_CS"/>
</dbReference>
<dbReference type="InterPro" id="IPR025271">
    <property type="entry name" value="CCDC28"/>
</dbReference>
<keyword evidence="4" id="KW-0378">Hydrolase</keyword>
<dbReference type="InterPro" id="IPR003959">
    <property type="entry name" value="ATPase_AAA_core"/>
</dbReference>
<dbReference type="FunFam" id="3.40.50.300:FF:000175">
    <property type="entry name" value="ATP-dependent zinc metalloprotease FTSH 4"/>
    <property type="match status" value="1"/>
</dbReference>
<dbReference type="InterPro" id="IPR000642">
    <property type="entry name" value="Peptidase_M41"/>
</dbReference>
<dbReference type="Pfam" id="PF13270">
    <property type="entry name" value="CCDC28"/>
    <property type="match status" value="1"/>
</dbReference>
<keyword evidence="2" id="KW-0812">Transmembrane</keyword>
<dbReference type="EMBL" id="KZ288467">
    <property type="protein sequence ID" value="PBC25396.1"/>
    <property type="molecule type" value="Genomic_DNA"/>
</dbReference>
<dbReference type="GO" id="GO:0007005">
    <property type="term" value="P:mitochondrion organization"/>
    <property type="evidence" value="ECO:0007669"/>
    <property type="project" value="TreeGrafter"/>
</dbReference>
<dbReference type="SUPFAM" id="SSF52540">
    <property type="entry name" value="P-loop containing nucleoside triphosphate hydrolases"/>
    <property type="match status" value="1"/>
</dbReference>
<keyword evidence="2" id="KW-0472">Membrane</keyword>
<sequence length="832" mass="93348">MAEKSGCGELQQLVQEEECEEPLSQGGEATPPSTPAKSHHPSKNDIRSSHISQQVLWETNIQTSPIVSKGSSGQATSQGSMVSGRAVNLSNHSNQSRLMYMNEKEKQKSHRPELSKINRQHRAMAPCKHHCFLSEVPDVRRMEQALLQLLEDFHSGNLRAFGKDCSMEQMTEIREQQEQLAKLHFELGQRQGIGGDQSVVSPKSTSFSVKVKKQNEFKKSMDDISFSNFSEATKNYIDKLIGKLKTCDVIAMFDIKTNNILVVLDKFSTKICRKNLEKNNKWKISDISELNFKENRKKYHNSYYQCTKEIILPTLPRKSSNYYIQIRNFRTKRNVNVELEKKASFVNKFKNLFGHFSGTNIGYRANILKEKDLTAIKNLFNNQTSVEEYRKIILAFIEGYEAGLARQTYPYFGWFKVMCTLITGTIFVMFWYGVYLVGSGLRFSMDGIKFRPETTDITFNDVKGVAEAKQELSDIVEFLKNPEKFSALGAKLPKGVLLVGPPGTGKTLLARAVAGEAGVPFFHAAGPEFEEILVGQGARRMRDLFKAAKEKAPAVIFIDEIDSVGAKRTNSALHPYANQTVNQLLTEMDGFLQNEGVIVLGATNRRDDLDKALMRPGRFDVEVVVDIPDYSSRKEIFDLYLSKILTRDVDTSYLAKCTVGFTGADIENMTAFLSNKDQIHITKSKLLAQMDSAMGGRAAEELIFGPDKITAGAQSDFKAATSIAEEMVNLYGMSEKVGFGVRMGNRTDGYPSGPNANDLSDNEVKRLLQESYERAKMILQKHAKELKKVADALLKYETLSSKDVEAVINGEKISTETLKNQSRIIDPSEHVL</sequence>
<feature type="domain" description="AAA+ ATPase" evidence="3">
    <location>
        <begin position="492"/>
        <end position="629"/>
    </location>
</feature>
<dbReference type="OrthoDB" id="1413014at2759"/>